<feature type="compositionally biased region" description="Basic and acidic residues" evidence="1">
    <location>
        <begin position="1"/>
        <end position="32"/>
    </location>
</feature>
<proteinExistence type="predicted"/>
<dbReference type="EMBL" id="CAICTM010000368">
    <property type="protein sequence ID" value="CAB9508966.1"/>
    <property type="molecule type" value="Genomic_DNA"/>
</dbReference>
<dbReference type="AlphaFoldDB" id="A0A9N8DY35"/>
<feature type="compositionally biased region" description="Acidic residues" evidence="1">
    <location>
        <begin position="51"/>
        <end position="87"/>
    </location>
</feature>
<name>A0A9N8DY35_9STRA</name>
<gene>
    <name evidence="2" type="ORF">SEMRO_369_G128110.1</name>
</gene>
<evidence type="ECO:0000313" key="3">
    <source>
        <dbReference type="Proteomes" id="UP001153069"/>
    </source>
</evidence>
<keyword evidence="3" id="KW-1185">Reference proteome</keyword>
<sequence length="257" mass="29083">MSSSEEKNNATAPDERVDAPSDESTGDKRDASDDVSDEAASPKRRRTTTEDANDEEEEVQDANDEEEDANDDEEEEAQEEVQEEAQGEDLCQQMGLLDGSRLEVEWQLVNDDDSMTTRWWGCKLLPHDGRVEDGVAVRVLEYDALEPHYPEPSREDVLFLSSEILISPESQAEFKYRVKDVVVGLTNDQTREFVTNILMQAFNRQQASFPQMDRATQGALAESFCRKKEALLDALAAHNNGPIITADRIREIMRRQN</sequence>
<evidence type="ECO:0000256" key="1">
    <source>
        <dbReference type="SAM" id="MobiDB-lite"/>
    </source>
</evidence>
<comment type="caution">
    <text evidence="2">The sequence shown here is derived from an EMBL/GenBank/DDBJ whole genome shotgun (WGS) entry which is preliminary data.</text>
</comment>
<protein>
    <submittedName>
        <fullName evidence="2">Uncharacterized protein</fullName>
    </submittedName>
</protein>
<dbReference type="Proteomes" id="UP001153069">
    <property type="component" value="Unassembled WGS sequence"/>
</dbReference>
<dbReference type="OrthoDB" id="197489at2759"/>
<accession>A0A9N8DY35</accession>
<feature type="region of interest" description="Disordered" evidence="1">
    <location>
        <begin position="1"/>
        <end position="87"/>
    </location>
</feature>
<reference evidence="2" key="1">
    <citation type="submission" date="2020-06" db="EMBL/GenBank/DDBJ databases">
        <authorList>
            <consortium name="Plant Systems Biology data submission"/>
        </authorList>
    </citation>
    <scope>NUCLEOTIDE SEQUENCE</scope>
    <source>
        <strain evidence="2">D6</strain>
    </source>
</reference>
<evidence type="ECO:0000313" key="2">
    <source>
        <dbReference type="EMBL" id="CAB9508966.1"/>
    </source>
</evidence>
<organism evidence="2 3">
    <name type="scientific">Seminavis robusta</name>
    <dbReference type="NCBI Taxonomy" id="568900"/>
    <lineage>
        <taxon>Eukaryota</taxon>
        <taxon>Sar</taxon>
        <taxon>Stramenopiles</taxon>
        <taxon>Ochrophyta</taxon>
        <taxon>Bacillariophyta</taxon>
        <taxon>Bacillariophyceae</taxon>
        <taxon>Bacillariophycidae</taxon>
        <taxon>Naviculales</taxon>
        <taxon>Naviculaceae</taxon>
        <taxon>Seminavis</taxon>
    </lineage>
</organism>